<comment type="caution">
    <text evidence="3">The sequence shown here is derived from an EMBL/GenBank/DDBJ whole genome shotgun (WGS) entry which is preliminary data.</text>
</comment>
<dbReference type="Proteomes" id="UP001221757">
    <property type="component" value="Unassembled WGS sequence"/>
</dbReference>
<dbReference type="EMBL" id="JARKIE010000005">
    <property type="protein sequence ID" value="KAJ7707700.1"/>
    <property type="molecule type" value="Genomic_DNA"/>
</dbReference>
<protein>
    <recommendedName>
        <fullName evidence="2">Fungal-type protein kinase domain-containing protein</fullName>
    </recommendedName>
</protein>
<feature type="domain" description="Fungal-type protein kinase" evidence="2">
    <location>
        <begin position="145"/>
        <end position="555"/>
    </location>
</feature>
<evidence type="ECO:0000259" key="2">
    <source>
        <dbReference type="Pfam" id="PF17667"/>
    </source>
</evidence>
<proteinExistence type="predicted"/>
<accession>A0AAD7MA38</accession>
<dbReference type="PANTHER" id="PTHR38248:SF2">
    <property type="entry name" value="FUNK1 11"/>
    <property type="match status" value="1"/>
</dbReference>
<feature type="region of interest" description="Disordered" evidence="1">
    <location>
        <begin position="667"/>
        <end position="733"/>
    </location>
</feature>
<evidence type="ECO:0000256" key="1">
    <source>
        <dbReference type="SAM" id="MobiDB-lite"/>
    </source>
</evidence>
<evidence type="ECO:0000313" key="4">
    <source>
        <dbReference type="Proteomes" id="UP001221757"/>
    </source>
</evidence>
<dbReference type="AlphaFoldDB" id="A0AAD7MA38"/>
<organism evidence="3 4">
    <name type="scientific">Mycena rosella</name>
    <name type="common">Pink bonnet</name>
    <name type="synonym">Agaricus rosellus</name>
    <dbReference type="NCBI Taxonomy" id="1033263"/>
    <lineage>
        <taxon>Eukaryota</taxon>
        <taxon>Fungi</taxon>
        <taxon>Dikarya</taxon>
        <taxon>Basidiomycota</taxon>
        <taxon>Agaricomycotina</taxon>
        <taxon>Agaricomycetes</taxon>
        <taxon>Agaricomycetidae</taxon>
        <taxon>Agaricales</taxon>
        <taxon>Marasmiineae</taxon>
        <taxon>Mycenaceae</taxon>
        <taxon>Mycena</taxon>
    </lineage>
</organism>
<feature type="compositionally biased region" description="Low complexity" evidence="1">
    <location>
        <begin position="669"/>
        <end position="692"/>
    </location>
</feature>
<dbReference type="InterPro" id="IPR040976">
    <property type="entry name" value="Pkinase_fungal"/>
</dbReference>
<evidence type="ECO:0000313" key="3">
    <source>
        <dbReference type="EMBL" id="KAJ7707700.1"/>
    </source>
</evidence>
<dbReference type="PANTHER" id="PTHR38248">
    <property type="entry name" value="FUNK1 6"/>
    <property type="match status" value="1"/>
</dbReference>
<reference evidence="3" key="1">
    <citation type="submission" date="2023-03" db="EMBL/GenBank/DDBJ databases">
        <title>Massive genome expansion in bonnet fungi (Mycena s.s.) driven by repeated elements and novel gene families across ecological guilds.</title>
        <authorList>
            <consortium name="Lawrence Berkeley National Laboratory"/>
            <person name="Harder C.B."/>
            <person name="Miyauchi S."/>
            <person name="Viragh M."/>
            <person name="Kuo A."/>
            <person name="Thoen E."/>
            <person name="Andreopoulos B."/>
            <person name="Lu D."/>
            <person name="Skrede I."/>
            <person name="Drula E."/>
            <person name="Henrissat B."/>
            <person name="Morin E."/>
            <person name="Kohler A."/>
            <person name="Barry K."/>
            <person name="LaButti K."/>
            <person name="Morin E."/>
            <person name="Salamov A."/>
            <person name="Lipzen A."/>
            <person name="Mereny Z."/>
            <person name="Hegedus B."/>
            <person name="Baldrian P."/>
            <person name="Stursova M."/>
            <person name="Weitz H."/>
            <person name="Taylor A."/>
            <person name="Grigoriev I.V."/>
            <person name="Nagy L.G."/>
            <person name="Martin F."/>
            <person name="Kauserud H."/>
        </authorList>
    </citation>
    <scope>NUCLEOTIDE SEQUENCE</scope>
    <source>
        <strain evidence="3">CBHHK067</strain>
    </source>
</reference>
<sequence length="751" mass="83419">MKIYQNNGASTHETSLKSKNDAQAAVWAMRIRQNFAAEFLEPEDILAMYLPTSNSAWGPDSTGYNAAPEKLKKAVAAVEAAKLEKQMYKPIEEYLTASVQKFPSKTRRRFSKTDTTPFPVIDEGLRLHRTSPDMTVTFPGVDAPASTSQCTWTDAATIIEMKRKEDQDPVDDEGLKKGEEHDETLAQLAFNACNMLMQNGACFVFVVGIYGTSARLFRFDRTGVIASQSFSWADEHTILPQFFWRLCHPILHGARIAGSDPTISFPTTKEKEKMYQIFCQVTHIPFEQEAFEGEMGDSRCAQSRFDDDLVRCFTIGQPIYHCSGLFSRATRVDKVLAEDDPQPALYVLKDSWGQLCRRPESEFYEITQGGGTAAPVGVAQCRGGWNLGKERAADEIFTTLSAVARNEDKSAERGRRRTLTYPVGKKLTEFSSTLQLIKAFRDAIQGHANLCASGIFQRNISIGNAPFADDTAGLTYTAFLTDLDYSEINADDLETVKEQYAHLFHDNVLDTLQNLKDRTGTFKFLAIELLRSTDPPPIHRAGHDLESFYWLLVWILLRHTEHSHSSKPLTCSSLFDHTSNDLAAWMKKGWIGEEILCIPGNEPLTRLLDNLNCIFDAQTRRQDPVDSTHENVLAAFDEALGMEGWPAQDASKPFFSPSVKNEIQEKIATQTGGNQSGTGTVSGSSARPPRSTTSRKRLASAVEGGGASEGSSKKTRTDNDRPDKKSTPKKALQKKEVIGVSYVPIVLLGQT</sequence>
<keyword evidence="4" id="KW-1185">Reference proteome</keyword>
<gene>
    <name evidence="3" type="ORF">B0H17DRAFT_528339</name>
</gene>
<name>A0AAD7MA38_MYCRO</name>
<dbReference type="Pfam" id="PF17667">
    <property type="entry name" value="Pkinase_fungal"/>
    <property type="match status" value="1"/>
</dbReference>
<feature type="compositionally biased region" description="Basic and acidic residues" evidence="1">
    <location>
        <begin position="711"/>
        <end position="726"/>
    </location>
</feature>